<organism evidence="3 4">
    <name type="scientific">Brucella gallinifaecis</name>
    <dbReference type="NCBI Taxonomy" id="215590"/>
    <lineage>
        <taxon>Bacteria</taxon>
        <taxon>Pseudomonadati</taxon>
        <taxon>Pseudomonadota</taxon>
        <taxon>Alphaproteobacteria</taxon>
        <taxon>Hyphomicrobiales</taxon>
        <taxon>Brucellaceae</taxon>
        <taxon>Brucella/Ochrobactrum group</taxon>
        <taxon>Brucella</taxon>
    </lineage>
</organism>
<name>A0A502BN49_9HYPH</name>
<dbReference type="AlphaFoldDB" id="A0A502BN49"/>
<dbReference type="RefSeq" id="WP_084486908.1">
    <property type="nucleotide sequence ID" value="NZ_JBHTMD010000001.1"/>
</dbReference>
<evidence type="ECO:0000313" key="4">
    <source>
        <dbReference type="Proteomes" id="UP000315388"/>
    </source>
</evidence>
<accession>A0A502BN49</accession>
<dbReference type="GO" id="GO:0003677">
    <property type="term" value="F:DNA binding"/>
    <property type="evidence" value="ECO:0007669"/>
    <property type="project" value="InterPro"/>
</dbReference>
<dbReference type="EMBL" id="VEWJ01000010">
    <property type="protein sequence ID" value="TPF74493.1"/>
    <property type="molecule type" value="Genomic_DNA"/>
</dbReference>
<sequence length="133" mass="15009">MHLKTDRNGQPLGFELTGGEASDSKQFESLMDTGPQVRHRAIIADKGYDSDVNREIARKAGAIPVIPYRSNRRNIPKHFATALYRGRARIEQMMGKLKRFKRVALRCEKTARNFRSIVAIASAFILIKSVHTA</sequence>
<evidence type="ECO:0000256" key="1">
    <source>
        <dbReference type="SAM" id="MobiDB-lite"/>
    </source>
</evidence>
<reference evidence="3 4" key="1">
    <citation type="journal article" date="2003" name="Int. J. Syst. Evol. Microbiol.">
        <title>Towards a standardized format for the description of a novel species (of an established genus): Ochrobactrum gallinifaecis sp. nov.</title>
        <authorList>
            <person name="Kampfer P."/>
            <person name="Buczolits S."/>
            <person name="Albrecht A."/>
            <person name="Busse H.J."/>
            <person name="Stackebrandt E."/>
        </authorList>
    </citation>
    <scope>NUCLEOTIDE SEQUENCE [LARGE SCALE GENOMIC DNA]</scope>
    <source>
        <strain evidence="3 4">ISO 196</strain>
    </source>
</reference>
<proteinExistence type="predicted"/>
<gene>
    <name evidence="3" type="ORF">FHY56_13495</name>
</gene>
<dbReference type="GO" id="GO:0006313">
    <property type="term" value="P:DNA transposition"/>
    <property type="evidence" value="ECO:0007669"/>
    <property type="project" value="InterPro"/>
</dbReference>
<comment type="caution">
    <text evidence="3">The sequence shown here is derived from an EMBL/GenBank/DDBJ whole genome shotgun (WGS) entry which is preliminary data.</text>
</comment>
<dbReference type="PANTHER" id="PTHR30007:SF1">
    <property type="entry name" value="BLR1914 PROTEIN"/>
    <property type="match status" value="1"/>
</dbReference>
<protein>
    <submittedName>
        <fullName evidence="3">IS5 family transposase</fullName>
    </submittedName>
</protein>
<dbReference type="Proteomes" id="UP000315388">
    <property type="component" value="Unassembled WGS sequence"/>
</dbReference>
<dbReference type="GO" id="GO:0004803">
    <property type="term" value="F:transposase activity"/>
    <property type="evidence" value="ECO:0007669"/>
    <property type="project" value="InterPro"/>
</dbReference>
<feature type="domain" description="Transposase IS4-like" evidence="2">
    <location>
        <begin position="1"/>
        <end position="124"/>
    </location>
</feature>
<dbReference type="NCBIfam" id="NF033580">
    <property type="entry name" value="transpos_IS5_3"/>
    <property type="match status" value="1"/>
</dbReference>
<evidence type="ECO:0000313" key="3">
    <source>
        <dbReference type="EMBL" id="TPF74493.1"/>
    </source>
</evidence>
<dbReference type="InterPro" id="IPR002559">
    <property type="entry name" value="Transposase_11"/>
</dbReference>
<keyword evidence="4" id="KW-1185">Reference proteome</keyword>
<feature type="region of interest" description="Disordered" evidence="1">
    <location>
        <begin position="1"/>
        <end position="21"/>
    </location>
</feature>
<dbReference type="Pfam" id="PF01609">
    <property type="entry name" value="DDE_Tnp_1"/>
    <property type="match status" value="1"/>
</dbReference>
<dbReference type="PANTHER" id="PTHR30007">
    <property type="entry name" value="PHP DOMAIN PROTEIN"/>
    <property type="match status" value="1"/>
</dbReference>
<dbReference type="OrthoDB" id="9798237at2"/>
<evidence type="ECO:0000259" key="2">
    <source>
        <dbReference type="Pfam" id="PF01609"/>
    </source>
</evidence>